<feature type="region of interest" description="Disordered" evidence="6">
    <location>
        <begin position="1232"/>
        <end position="1254"/>
    </location>
</feature>
<feature type="region of interest" description="Disordered" evidence="6">
    <location>
        <begin position="21"/>
        <end position="58"/>
    </location>
</feature>
<dbReference type="NCBIfam" id="TIGR00756">
    <property type="entry name" value="PPR"/>
    <property type="match status" value="2"/>
</dbReference>
<evidence type="ECO:0000256" key="2">
    <source>
        <dbReference type="ARBA" id="ARBA00022737"/>
    </source>
</evidence>
<evidence type="ECO:0000256" key="4">
    <source>
        <dbReference type="ARBA" id="ARBA00044511"/>
    </source>
</evidence>
<feature type="region of interest" description="Disordered" evidence="6">
    <location>
        <begin position="1167"/>
        <end position="1192"/>
    </location>
</feature>
<evidence type="ECO:0000256" key="1">
    <source>
        <dbReference type="ARBA" id="ARBA00006192"/>
    </source>
</evidence>
<feature type="repeat" description="PPR" evidence="5">
    <location>
        <begin position="1418"/>
        <end position="1452"/>
    </location>
</feature>
<dbReference type="PROSITE" id="PS51375">
    <property type="entry name" value="PPR"/>
    <property type="match status" value="2"/>
</dbReference>
<evidence type="ECO:0000256" key="6">
    <source>
        <dbReference type="SAM" id="MobiDB-lite"/>
    </source>
</evidence>
<feature type="repeat" description="PPR" evidence="5">
    <location>
        <begin position="1453"/>
        <end position="1488"/>
    </location>
</feature>
<feature type="compositionally biased region" description="Polar residues" evidence="6">
    <location>
        <begin position="1176"/>
        <end position="1192"/>
    </location>
</feature>
<accession>A0A0F7SXK4</accession>
<dbReference type="PANTHER" id="PTHR47447">
    <property type="entry name" value="OS03G0856100 PROTEIN"/>
    <property type="match status" value="1"/>
</dbReference>
<feature type="region of interest" description="Disordered" evidence="6">
    <location>
        <begin position="281"/>
        <end position="326"/>
    </location>
</feature>
<proteinExistence type="inferred from homology"/>
<comment type="function">
    <text evidence="3">Regulates mitochondrial small subunit maturation by controlling 15S rRNA 5'-end processing. Localizes to the 5' precursor of the 15S rRNA in a position that is subsequently occupied by mS47 in the mature yeast mtSSU. Uses structure and sequence-specific RNA recognition, binding to a single-stranded region of the precursor and specifically recognizing bases -6 to -1. The exchange of Ccm1 for mS47 is coupled to the irreversible removal of precursor rRNA that is accompanied by conformational changes of the mitoribosomal proteins uS5m and mS26. These conformational changes signal completion of 5'-end rRNA processing through protection of the mature 5'-end of the 15S rRNA and stabilization of mS47. The removal of the 5' precursor together with the dissociation of Ccm1 may be catalyzed by the 5'-3' exoribonuclease Pet127. Involved in the specific removal of group I introns in mitochondrial encoded transcripts.</text>
</comment>
<sequence>MLILPKVYPFRTLSSFSRVLNPSNSTASSSSPSISSSTSSGPAGHSHHHHRHHQQHANVHLDYSSPSQHVIGGGGPFTSNAFLLGGGALTKIDNRPGTSLDVGDWAPRMGGRGGAGRKKKDQNDSKGHGIPLIGSTSSSSDPSSVLDEDDCQTYNSIFAKIRQANSDAAVVPPTSSSQFGPVSRSTPILPTIISAHRADPIEIRTVDTLEESLISTSTSTIRTNPPRSASETMLRLPEVQRKLRSAFSQTSENKSAMARAHRRPSRLRRLSGTETVINKLEPTMNRQEASTEQPTETTELNSRAPEVNVRSRSPLRAPAKPRVRSSSFPSTILLTPRLDFTSVPLLRRSHSLSTSSKYRTPSAGESDPELSPPSVVINDEGDAVVLDSFNFDASEQTSQPLFSSPAHTDNQPIQPISQTDPLNLSQAHAVISSTSSLQPAPGMENVKEDGAPWEIVLLPPIQRPTSTNMDPAEHYFQNALINAMDARDERAFRLAADAYWDSQTLPFGSDHSNVPLPKLTVETINLILDGLRQLRPPGAPIDEIKQTFKRMLNADIPPDPITYLTLLETLFDRELEISDALVFQKRCGEIRPGSFLAHPPALNFKQQRPLESLVREFNLPQAMDIFFAASRFYVENKKVFPRFLYGKAAEALGRSTNVSRLATSLYKEIRWLMSKDIIPTSGFISTQIYTGLLSAFFNDRKLDSAAQLLVDFVDDDINGRIGWIAEDEEGRAEERIMFWNRYIEGHFQTGRVNGAMQLVQNLLDGCISPQTSVAPAIRASTLNVVIKQLLDRNDVTSALYWFDDFLPDSPKKHPSTPQLTHQAYEHFLVHAIKKGDWALYDKTLFAALTFSPAGFQPRPVDISQGIQIHLLQIHPDSTLETMVKHADRILGLITKCEQYRQLEYLLPPNLSPILLALLVKVKKTTVFEDVYRRSILHFGPDSTEAFRFQDRIFANIVHDLTTEGGVFVEYTDKEKLDLLGTLVRIGVSLDVPLDVSHPGVAERVLGLYSKAVQDVDGRLDKLGLSASTVWAITECASVQDVRSTFPQTGQANNTIGFVSALINARRATGMTYQINWASAARTLTECHGVEYASRLLALLGPDVLQLLGLPPLRVYGSGAAYVPSADMAPNLTNQTEPAAATEQSQDTVSAVDATLVSEAGRPVALETELPEAVSPLETSEGQSSAPISLNEQTASGPAPVVVATSTPLQATAAPFVPGSSVASASSSSSLFASTQDSAESSAERSRESTIPTFDTPNADLSRRTFFVDSNLTRVINLHRVSSAKVTPVQSYQALRAGMAKNLVAHHICLTHLVEALGRAKELEKMVEVLELAHHVLFLTKPDDLDSWVKIESNAIIAFAHCGEMERAAFHRTNIIQAGGAPSADAYAALVNGAKDTTDDAAVARALFRESKELNVKPTLFLYNTIISSLSKARKAEEAIALFYEVKEVGLSPSTVTYGAVINACCRVGNSERAIALFDEMTSQSNFKPRVHPYKYVLFHPIYLSFRRLLQTHYWSLFSRPDSTMMQYFITSHPDRERVLYYYDELLKANISPTSHTYNLLMQAYGSIEPVDLRAMHKVFEALIQAPTADARLEGIHWATLINCHGNVNRDLDTALEIFDSITQRTANAPTFGKRQSPVLPDAVCWEALFNAVLMHKRFDVLEKYLDRMIANGAKTTTYIQNVLIKGFASENQIERARAIFERMQDPAMGMCFLAFHVFLIPSLSGFEARPGSPWILLIGTMIGIAANSTEVPAGVVYRMPSTYETMVRAELGFGERHRAVELCERMEARLFPPSVMTHVRSLIAGTPSAGSSNSEPLA</sequence>
<dbReference type="Pfam" id="PF13041">
    <property type="entry name" value="PPR_2"/>
    <property type="match status" value="1"/>
</dbReference>
<evidence type="ECO:0000256" key="3">
    <source>
        <dbReference type="ARBA" id="ARBA00044493"/>
    </source>
</evidence>
<evidence type="ECO:0000256" key="5">
    <source>
        <dbReference type="PROSITE-ProRule" id="PRU00708"/>
    </source>
</evidence>
<comment type="similarity">
    <text evidence="1">Belongs to the CCM1 family.</text>
</comment>
<keyword evidence="2" id="KW-0677">Repeat</keyword>
<dbReference type="EMBL" id="LN483166">
    <property type="protein sequence ID" value="CED84883.1"/>
    <property type="molecule type" value="Genomic_DNA"/>
</dbReference>
<feature type="compositionally biased region" description="Low complexity" evidence="6">
    <location>
        <begin position="23"/>
        <end position="44"/>
    </location>
</feature>
<dbReference type="PANTHER" id="PTHR47447:SF17">
    <property type="entry name" value="OS12G0638900 PROTEIN"/>
    <property type="match status" value="1"/>
</dbReference>
<feature type="region of interest" description="Disordered" evidence="6">
    <location>
        <begin position="350"/>
        <end position="375"/>
    </location>
</feature>
<feature type="compositionally biased region" description="Basic residues" evidence="6">
    <location>
        <begin position="45"/>
        <end position="55"/>
    </location>
</feature>
<reference evidence="7" key="1">
    <citation type="submission" date="2014-08" db="EMBL/GenBank/DDBJ databases">
        <authorList>
            <person name="Sharma Rahul"/>
            <person name="Thines Marco"/>
        </authorList>
    </citation>
    <scope>NUCLEOTIDE SEQUENCE</scope>
</reference>
<feature type="compositionally biased region" description="Low complexity" evidence="6">
    <location>
        <begin position="135"/>
        <end position="145"/>
    </location>
</feature>
<dbReference type="Pfam" id="PF01535">
    <property type="entry name" value="PPR"/>
    <property type="match status" value="1"/>
</dbReference>
<feature type="region of interest" description="Disordered" evidence="6">
    <location>
        <begin position="246"/>
        <end position="266"/>
    </location>
</feature>
<dbReference type="InterPro" id="IPR002885">
    <property type="entry name" value="PPR_rpt"/>
</dbReference>
<feature type="region of interest" description="Disordered" evidence="6">
    <location>
        <begin position="93"/>
        <end position="148"/>
    </location>
</feature>
<name>A0A0F7SXK4_PHARH</name>
<comment type="subunit">
    <text evidence="4">Binds to mitochondrial small subunit 15S rRNA.</text>
</comment>
<protein>
    <submittedName>
        <fullName evidence="7">FOG: PPR repeat</fullName>
    </submittedName>
</protein>
<dbReference type="InterPro" id="IPR011990">
    <property type="entry name" value="TPR-like_helical_dom_sf"/>
</dbReference>
<organism evidence="7">
    <name type="scientific">Phaffia rhodozyma</name>
    <name type="common">Yeast</name>
    <name type="synonym">Xanthophyllomyces dendrorhous</name>
    <dbReference type="NCBI Taxonomy" id="264483"/>
    <lineage>
        <taxon>Eukaryota</taxon>
        <taxon>Fungi</taxon>
        <taxon>Dikarya</taxon>
        <taxon>Basidiomycota</taxon>
        <taxon>Agaricomycotina</taxon>
        <taxon>Tremellomycetes</taxon>
        <taxon>Cystofilobasidiales</taxon>
        <taxon>Mrakiaceae</taxon>
        <taxon>Phaffia</taxon>
    </lineage>
</organism>
<feature type="compositionally biased region" description="Polar residues" evidence="6">
    <location>
        <begin position="284"/>
        <end position="301"/>
    </location>
</feature>
<dbReference type="Gene3D" id="1.25.40.10">
    <property type="entry name" value="Tetratricopeptide repeat domain"/>
    <property type="match status" value="2"/>
</dbReference>
<evidence type="ECO:0000313" key="7">
    <source>
        <dbReference type="EMBL" id="CED84883.1"/>
    </source>
</evidence>